<evidence type="ECO:0000256" key="1">
    <source>
        <dbReference type="ARBA" id="ARBA00022729"/>
    </source>
</evidence>
<dbReference type="CDD" id="cd19963">
    <property type="entry name" value="PBP1_BMP-like"/>
    <property type="match status" value="1"/>
</dbReference>
<feature type="domain" description="ABC transporter substrate-binding protein PnrA-like" evidence="3">
    <location>
        <begin position="22"/>
        <end position="309"/>
    </location>
</feature>
<comment type="caution">
    <text evidence="4">The sequence shown here is derived from an EMBL/GenBank/DDBJ whole genome shotgun (WGS) entry which is preliminary data.</text>
</comment>
<keyword evidence="1 2" id="KW-0732">Signal</keyword>
<sequence length="351" mass="39138">MRFLFLSWVILACMTIQAAPLKVAFVYVSPVGDVGWSYSHDLGRQYLEEHSGGNVVTQFVESVPEGRKARETFVKLAQENDVIFATSWGYMVSMERVAEQYPNVKFEHATGIRRGDNLSTYATRVYEARYLSGIVAASMSKTKRIGYVASFPIPEVIRGLNAFTLGAQSVNPNISVAVEWTKAWYAPKTAAKLSNKLINEGADVLAQHTDSTAPVETAQRRGVYAIGYHSDMSAYGPKSHLTSVIHDWGKLYQQRIQSFMDNDAQVEDSWTGLKDGSVKLSAISSKVPRHVIEKVNMAKQKISNGELNIFAGPIKNHKGRTRIKAEKLLSDDALKRMNWYVAGIEGDLKFY</sequence>
<dbReference type="PANTHER" id="PTHR43208:SF1">
    <property type="entry name" value="ABC TRANSPORTER SUBSTRATE-BINDING PROTEIN"/>
    <property type="match status" value="1"/>
</dbReference>
<gene>
    <name evidence="4" type="ORF">A9R00_00370</name>
</gene>
<feature type="signal peptide" evidence="2">
    <location>
        <begin position="1"/>
        <end position="18"/>
    </location>
</feature>
<dbReference type="Proteomes" id="UP000227088">
    <property type="component" value="Unassembled WGS sequence"/>
</dbReference>
<dbReference type="Pfam" id="PF02608">
    <property type="entry name" value="Bmp"/>
    <property type="match status" value="1"/>
</dbReference>
<proteinExistence type="predicted"/>
<dbReference type="InterPro" id="IPR003760">
    <property type="entry name" value="PnrA-like"/>
</dbReference>
<name>A0A1Y5HW79_OLEAN</name>
<feature type="chain" id="PRO_5012802766" evidence="2">
    <location>
        <begin position="19"/>
        <end position="351"/>
    </location>
</feature>
<dbReference type="GO" id="GO:0005886">
    <property type="term" value="C:plasma membrane"/>
    <property type="evidence" value="ECO:0007669"/>
    <property type="project" value="InterPro"/>
</dbReference>
<accession>A0A1Y5HW79</accession>
<dbReference type="InterPro" id="IPR052910">
    <property type="entry name" value="ABC-Purine-Binding"/>
</dbReference>
<dbReference type="EMBL" id="MABE01000022">
    <property type="protein sequence ID" value="OUS41548.1"/>
    <property type="molecule type" value="Genomic_DNA"/>
</dbReference>
<evidence type="ECO:0000259" key="3">
    <source>
        <dbReference type="Pfam" id="PF02608"/>
    </source>
</evidence>
<dbReference type="PANTHER" id="PTHR43208">
    <property type="entry name" value="ABC TRANSPORTER SUBSTRATE-BINDING PROTEIN"/>
    <property type="match status" value="1"/>
</dbReference>
<dbReference type="Gene3D" id="3.40.50.2300">
    <property type="match status" value="2"/>
</dbReference>
<evidence type="ECO:0000256" key="2">
    <source>
        <dbReference type="SAM" id="SignalP"/>
    </source>
</evidence>
<organism evidence="4 5">
    <name type="scientific">Oleispira antarctica</name>
    <dbReference type="NCBI Taxonomy" id="188908"/>
    <lineage>
        <taxon>Bacteria</taxon>
        <taxon>Pseudomonadati</taxon>
        <taxon>Pseudomonadota</taxon>
        <taxon>Gammaproteobacteria</taxon>
        <taxon>Oceanospirillales</taxon>
        <taxon>Oceanospirillaceae</taxon>
        <taxon>Oleispira</taxon>
    </lineage>
</organism>
<dbReference type="AlphaFoldDB" id="A0A1Y5HW79"/>
<reference evidence="5" key="1">
    <citation type="journal article" date="2017" name="Proc. Natl. Acad. Sci. U.S.A.">
        <title>Simulation of Deepwater Horizon oil plume reveals substrate specialization within a complex community of hydrocarbon degraders.</title>
        <authorList>
            <person name="Hu P."/>
            <person name="Dubinsky E.A."/>
            <person name="Probst A.J."/>
            <person name="Wang J."/>
            <person name="Sieber C.M.K."/>
            <person name="Tom L.M."/>
            <person name="Gardinali P."/>
            <person name="Banfield J.F."/>
            <person name="Atlas R.M."/>
            <person name="Andersen G.L."/>
        </authorList>
    </citation>
    <scope>NUCLEOTIDE SEQUENCE [LARGE SCALE GENOMIC DNA]</scope>
</reference>
<evidence type="ECO:0000313" key="4">
    <source>
        <dbReference type="EMBL" id="OUS41548.1"/>
    </source>
</evidence>
<protein>
    <submittedName>
        <fullName evidence="4">BMP family ABC transporter substrate-binding protein</fullName>
    </submittedName>
</protein>
<evidence type="ECO:0000313" key="5">
    <source>
        <dbReference type="Proteomes" id="UP000227088"/>
    </source>
</evidence>